<comment type="similarity">
    <text evidence="1">Belongs to the ATP-dependent AMP-binding enzyme family.</text>
</comment>
<dbReference type="InterPro" id="IPR042099">
    <property type="entry name" value="ANL_N_sf"/>
</dbReference>
<dbReference type="GO" id="GO:0006631">
    <property type="term" value="P:fatty acid metabolic process"/>
    <property type="evidence" value="ECO:0007669"/>
    <property type="project" value="TreeGrafter"/>
</dbReference>
<evidence type="ECO:0000259" key="3">
    <source>
        <dbReference type="Pfam" id="PF00501"/>
    </source>
</evidence>
<dbReference type="GO" id="GO:0031956">
    <property type="term" value="F:medium-chain fatty acid-CoA ligase activity"/>
    <property type="evidence" value="ECO:0007669"/>
    <property type="project" value="TreeGrafter"/>
</dbReference>
<organism evidence="5 6">
    <name type="scientific">Mycolicibacterium elephantis DSM 44368</name>
    <dbReference type="NCBI Taxonomy" id="1335622"/>
    <lineage>
        <taxon>Bacteria</taxon>
        <taxon>Bacillati</taxon>
        <taxon>Actinomycetota</taxon>
        <taxon>Actinomycetes</taxon>
        <taxon>Mycobacteriales</taxon>
        <taxon>Mycobacteriaceae</taxon>
        <taxon>Mycolicibacterium</taxon>
    </lineage>
</organism>
<dbReference type="InterPro" id="IPR020845">
    <property type="entry name" value="AMP-binding_CS"/>
</dbReference>
<dbReference type="PANTHER" id="PTHR43201:SF5">
    <property type="entry name" value="MEDIUM-CHAIN ACYL-COA LIGASE ACSF2, MITOCHONDRIAL"/>
    <property type="match status" value="1"/>
</dbReference>
<dbReference type="NCBIfam" id="NF005863">
    <property type="entry name" value="PRK07798.1"/>
    <property type="match status" value="1"/>
</dbReference>
<name>A0A439DSI3_9MYCO</name>
<feature type="domain" description="AMP-binding enzyme C-terminal" evidence="4">
    <location>
        <begin position="472"/>
        <end position="547"/>
    </location>
</feature>
<dbReference type="InterPro" id="IPR045851">
    <property type="entry name" value="AMP-bd_C_sf"/>
</dbReference>
<dbReference type="PROSITE" id="PS00455">
    <property type="entry name" value="AMP_BINDING"/>
    <property type="match status" value="1"/>
</dbReference>
<dbReference type="Pfam" id="PF13193">
    <property type="entry name" value="AMP-binding_C"/>
    <property type="match status" value="1"/>
</dbReference>
<dbReference type="Gene3D" id="3.40.50.12780">
    <property type="entry name" value="N-terminal domain of ligase-like"/>
    <property type="match status" value="1"/>
</dbReference>
<sequence length="561" mass="59854">MMSDSLVESAETGSAPQFTVPAVADTVAAAIGDREFIIQGDRRYTYAQVVERANRLAAYLHTRGLGCHTERSELQGHEVGQDLLGIYAYNGPEYVEGMLGSWRARVAPFNVNYRYVKNELHYLLADSGATALIYHAAFAPRVAEVLPNLPNLRVLIQIADDSGNDLVHGAVDYESIVASGAAAPPPVEPSPDDLYVLYTGGTTGMPKGVLWRQHDIFMTSFGGRNMATGELTTSYDQIARRVAENPGTKIFTLPPLMHGAAQWAVMTALSTGQAVVFPTTPAHFDPDEVVRIIEKEKVLAVQVVGDAMARPLADAIERSSADLSSMAVVANGGALLTPTGKQRLIDVKPGLIVMDGVGSSETGIQMNHMSAPGAVSTGKFNAGPDTFVAAEDLSKILDPGHDGIGWLAQRGYVPLGYKGDAEKTAKTFPVIDGVRYSIPGDRARHLADGGIELLGRDSVTINSGGEKIFAEEVETAVLSHPAVADVVVSGRPSERWGQEVVAVVALVEGASADADELIEHAAQSIARYKLPKAVVFRPSIERSPAGKADYRWAREQATSEA</sequence>
<dbReference type="SUPFAM" id="SSF56801">
    <property type="entry name" value="Acetyl-CoA synthetase-like"/>
    <property type="match status" value="1"/>
</dbReference>
<reference evidence="5 6" key="1">
    <citation type="submission" date="2013-06" db="EMBL/GenBank/DDBJ databases">
        <title>The draft sequence of the Mycobacterium elephantis genome.</title>
        <authorList>
            <person name="Pettersson F.B."/>
            <person name="Das S."/>
            <person name="Dasgupta S."/>
            <person name="Bhattacharya A."/>
            <person name="Kirsebom L.A."/>
        </authorList>
    </citation>
    <scope>NUCLEOTIDE SEQUENCE [LARGE SCALE GENOMIC DNA]</scope>
    <source>
        <strain evidence="5 6">DSM 44368</strain>
    </source>
</reference>
<dbReference type="InterPro" id="IPR000873">
    <property type="entry name" value="AMP-dep_synth/lig_dom"/>
</dbReference>
<evidence type="ECO:0000313" key="6">
    <source>
        <dbReference type="Proteomes" id="UP000287177"/>
    </source>
</evidence>
<keyword evidence="6" id="KW-1185">Reference proteome</keyword>
<evidence type="ECO:0000313" key="5">
    <source>
        <dbReference type="EMBL" id="RWA19217.1"/>
    </source>
</evidence>
<comment type="caution">
    <text evidence="5">The sequence shown here is derived from an EMBL/GenBank/DDBJ whole genome shotgun (WGS) entry which is preliminary data.</text>
</comment>
<dbReference type="PANTHER" id="PTHR43201">
    <property type="entry name" value="ACYL-COA SYNTHETASE"/>
    <property type="match status" value="1"/>
</dbReference>
<evidence type="ECO:0000256" key="1">
    <source>
        <dbReference type="ARBA" id="ARBA00006432"/>
    </source>
</evidence>
<evidence type="ECO:0000256" key="2">
    <source>
        <dbReference type="ARBA" id="ARBA00022598"/>
    </source>
</evidence>
<gene>
    <name evidence="5" type="ORF">MELE44368_22020</name>
</gene>
<dbReference type="InterPro" id="IPR025110">
    <property type="entry name" value="AMP-bd_C"/>
</dbReference>
<dbReference type="EMBL" id="ATDN01000020">
    <property type="protein sequence ID" value="RWA19217.1"/>
    <property type="molecule type" value="Genomic_DNA"/>
</dbReference>
<dbReference type="AlphaFoldDB" id="A0A439DSI3"/>
<feature type="domain" description="AMP-dependent synthetase/ligase" evidence="3">
    <location>
        <begin position="28"/>
        <end position="402"/>
    </location>
</feature>
<accession>A0A439DSI3</accession>
<proteinExistence type="inferred from homology"/>
<evidence type="ECO:0000259" key="4">
    <source>
        <dbReference type="Pfam" id="PF13193"/>
    </source>
</evidence>
<dbReference type="Pfam" id="PF00501">
    <property type="entry name" value="AMP-binding"/>
    <property type="match status" value="1"/>
</dbReference>
<keyword evidence="2" id="KW-0436">Ligase</keyword>
<protein>
    <submittedName>
        <fullName evidence="5">Acyl-CoA synthetase</fullName>
    </submittedName>
</protein>
<dbReference type="Gene3D" id="3.30.300.30">
    <property type="match status" value="1"/>
</dbReference>
<dbReference type="Proteomes" id="UP000287177">
    <property type="component" value="Unassembled WGS sequence"/>
</dbReference>